<sequence>MIKREQYKEWSKEKVKTRTTRSKSRTAKQNKRGKRQPLEVLKLPYQPVVEYEQADVSTANCNEIFLIFIINNITILFFFIFETINIMKSAVSFLIKE</sequence>
<evidence type="ECO:0000313" key="4">
    <source>
        <dbReference type="Proteomes" id="UP000055024"/>
    </source>
</evidence>
<keyword evidence="2" id="KW-1133">Transmembrane helix</keyword>
<dbReference type="Proteomes" id="UP000055024">
    <property type="component" value="Unassembled WGS sequence"/>
</dbReference>
<dbReference type="EMBL" id="JYDP01000095">
    <property type="protein sequence ID" value="KRZ07868.1"/>
    <property type="molecule type" value="Genomic_DNA"/>
</dbReference>
<comment type="caution">
    <text evidence="3">The sequence shown here is derived from an EMBL/GenBank/DDBJ whole genome shotgun (WGS) entry which is preliminary data.</text>
</comment>
<reference evidence="3 4" key="1">
    <citation type="submission" date="2015-01" db="EMBL/GenBank/DDBJ databases">
        <title>Evolution of Trichinella species and genotypes.</title>
        <authorList>
            <person name="Korhonen P.K."/>
            <person name="Edoardo P."/>
            <person name="Giuseppe L.R."/>
            <person name="Gasser R.B."/>
        </authorList>
    </citation>
    <scope>NUCLEOTIDE SEQUENCE [LARGE SCALE GENOMIC DNA]</scope>
    <source>
        <strain evidence="3">ISS1029</strain>
    </source>
</reference>
<evidence type="ECO:0000256" key="1">
    <source>
        <dbReference type="SAM" id="MobiDB-lite"/>
    </source>
</evidence>
<evidence type="ECO:0000256" key="2">
    <source>
        <dbReference type="SAM" id="Phobius"/>
    </source>
</evidence>
<keyword evidence="2" id="KW-0472">Membrane</keyword>
<keyword evidence="2" id="KW-0812">Transmembrane</keyword>
<feature type="compositionally biased region" description="Basic and acidic residues" evidence="1">
    <location>
        <begin position="1"/>
        <end position="16"/>
    </location>
</feature>
<feature type="region of interest" description="Disordered" evidence="1">
    <location>
        <begin position="1"/>
        <end position="36"/>
    </location>
</feature>
<protein>
    <submittedName>
        <fullName evidence="3">Uncharacterized protein</fullName>
    </submittedName>
</protein>
<name>A0A0V1HC06_9BILA</name>
<dbReference type="AlphaFoldDB" id="A0A0V1HC06"/>
<feature type="transmembrane region" description="Helical" evidence="2">
    <location>
        <begin position="64"/>
        <end position="87"/>
    </location>
</feature>
<proteinExistence type="predicted"/>
<gene>
    <name evidence="3" type="ORF">T11_17502</name>
</gene>
<organism evidence="3 4">
    <name type="scientific">Trichinella zimbabwensis</name>
    <dbReference type="NCBI Taxonomy" id="268475"/>
    <lineage>
        <taxon>Eukaryota</taxon>
        <taxon>Metazoa</taxon>
        <taxon>Ecdysozoa</taxon>
        <taxon>Nematoda</taxon>
        <taxon>Enoplea</taxon>
        <taxon>Dorylaimia</taxon>
        <taxon>Trichinellida</taxon>
        <taxon>Trichinellidae</taxon>
        <taxon>Trichinella</taxon>
    </lineage>
</organism>
<evidence type="ECO:0000313" key="3">
    <source>
        <dbReference type="EMBL" id="KRZ07868.1"/>
    </source>
</evidence>
<accession>A0A0V1HC06</accession>
<feature type="compositionally biased region" description="Basic residues" evidence="1">
    <location>
        <begin position="17"/>
        <end position="35"/>
    </location>
</feature>
<keyword evidence="4" id="KW-1185">Reference proteome</keyword>